<sequence>MLYAVVRRSRREEEMKKDADGDILRLYRKWRKQRNNGKPVKKKAEEEERRRRRREKAKMKKEERKVETSPLWDKGCAKKESQAAKERRDRTEIKERKG</sequence>
<dbReference type="EMBL" id="DS989822">
    <property type="protein sequence ID" value="EFQ98052.1"/>
    <property type="molecule type" value="Genomic_DNA"/>
</dbReference>
<gene>
    <name evidence="2" type="ORF">MGYG_08916</name>
</gene>
<evidence type="ECO:0000256" key="1">
    <source>
        <dbReference type="SAM" id="MobiDB-lite"/>
    </source>
</evidence>
<name>E5QYH6_ARTGP</name>
<feature type="compositionally biased region" description="Basic residues" evidence="1">
    <location>
        <begin position="50"/>
        <end position="59"/>
    </location>
</feature>
<dbReference type="InParanoid" id="E5QYH6"/>
<dbReference type="GeneID" id="10032328"/>
<feature type="compositionally biased region" description="Basic residues" evidence="1">
    <location>
        <begin position="31"/>
        <end position="41"/>
    </location>
</feature>
<accession>E5QYH6</accession>
<dbReference type="RefSeq" id="XP_003177004.1">
    <property type="nucleotide sequence ID" value="XM_003176956.1"/>
</dbReference>
<evidence type="ECO:0000313" key="2">
    <source>
        <dbReference type="EMBL" id="EFQ98052.1"/>
    </source>
</evidence>
<dbReference type="Proteomes" id="UP000002669">
    <property type="component" value="Unassembled WGS sequence"/>
</dbReference>
<feature type="region of interest" description="Disordered" evidence="1">
    <location>
        <begin position="31"/>
        <end position="98"/>
    </location>
</feature>
<dbReference type="VEuPathDB" id="FungiDB:MGYG_08916"/>
<reference evidence="3" key="1">
    <citation type="journal article" date="2012" name="MBio">
        <title>Comparative genome analysis of Trichophyton rubrum and related dermatophytes reveals candidate genes involved in infection.</title>
        <authorList>
            <person name="Martinez D.A."/>
            <person name="Oliver B.G."/>
            <person name="Graeser Y."/>
            <person name="Goldberg J.M."/>
            <person name="Li W."/>
            <person name="Martinez-Rossi N.M."/>
            <person name="Monod M."/>
            <person name="Shelest E."/>
            <person name="Barton R.C."/>
            <person name="Birch E."/>
            <person name="Brakhage A.A."/>
            <person name="Chen Z."/>
            <person name="Gurr S.J."/>
            <person name="Heiman D."/>
            <person name="Heitman J."/>
            <person name="Kosti I."/>
            <person name="Rossi A."/>
            <person name="Saif S."/>
            <person name="Samalova M."/>
            <person name="Saunders C.W."/>
            <person name="Shea T."/>
            <person name="Summerbell R.C."/>
            <person name="Xu J."/>
            <person name="Young S."/>
            <person name="Zeng Q."/>
            <person name="Birren B.W."/>
            <person name="Cuomo C.A."/>
            <person name="White T.C."/>
        </authorList>
    </citation>
    <scope>NUCLEOTIDE SEQUENCE [LARGE SCALE GENOMIC DNA]</scope>
    <source>
        <strain evidence="3">ATCC MYA-4604 / CBS 118893</strain>
    </source>
</reference>
<dbReference type="AlphaFoldDB" id="E5QYH6"/>
<dbReference type="HOGENOM" id="CLU_2333216_0_0_1"/>
<protein>
    <submittedName>
        <fullName evidence="2">Uncharacterized protein</fullName>
    </submittedName>
</protein>
<feature type="compositionally biased region" description="Basic and acidic residues" evidence="1">
    <location>
        <begin position="75"/>
        <end position="98"/>
    </location>
</feature>
<keyword evidence="3" id="KW-1185">Reference proteome</keyword>
<evidence type="ECO:0000313" key="3">
    <source>
        <dbReference type="Proteomes" id="UP000002669"/>
    </source>
</evidence>
<proteinExistence type="predicted"/>
<organism evidence="3">
    <name type="scientific">Arthroderma gypseum (strain ATCC MYA-4604 / CBS 118893)</name>
    <name type="common">Microsporum gypseum</name>
    <dbReference type="NCBI Taxonomy" id="535722"/>
    <lineage>
        <taxon>Eukaryota</taxon>
        <taxon>Fungi</taxon>
        <taxon>Dikarya</taxon>
        <taxon>Ascomycota</taxon>
        <taxon>Pezizomycotina</taxon>
        <taxon>Eurotiomycetes</taxon>
        <taxon>Eurotiomycetidae</taxon>
        <taxon>Onygenales</taxon>
        <taxon>Arthrodermataceae</taxon>
        <taxon>Nannizzia</taxon>
    </lineage>
</organism>